<dbReference type="PROSITE" id="PS01259">
    <property type="entry name" value="BH3"/>
    <property type="match status" value="1"/>
</dbReference>
<dbReference type="FunFam" id="1.10.437.10:FF:000006">
    <property type="entry name" value="Apoptosis regulator Bcl-2"/>
    <property type="match status" value="1"/>
</dbReference>
<dbReference type="GO" id="GO:0097192">
    <property type="term" value="P:extrinsic apoptotic signaling pathway in absence of ligand"/>
    <property type="evidence" value="ECO:0007669"/>
    <property type="project" value="TreeGrafter"/>
</dbReference>
<evidence type="ECO:0000313" key="21">
    <source>
        <dbReference type="RefSeq" id="XP_033791197.1"/>
    </source>
</evidence>
<dbReference type="GO" id="GO:0043066">
    <property type="term" value="P:negative regulation of apoptotic process"/>
    <property type="evidence" value="ECO:0007669"/>
    <property type="project" value="InterPro"/>
</dbReference>
<feature type="region of interest" description="Disordered" evidence="17">
    <location>
        <begin position="40"/>
        <end position="71"/>
    </location>
</feature>
<dbReference type="PROSITE" id="PS50063">
    <property type="entry name" value="BH4_2"/>
    <property type="match status" value="1"/>
</dbReference>
<dbReference type="GO" id="GO:0005741">
    <property type="term" value="C:mitochondrial outer membrane"/>
    <property type="evidence" value="ECO:0007669"/>
    <property type="project" value="UniProtKB-SubCell"/>
</dbReference>
<protein>
    <recommendedName>
        <fullName evidence="6">Apoptosis regulator Bcl-2</fullName>
    </recommendedName>
</protein>
<evidence type="ECO:0000256" key="2">
    <source>
        <dbReference type="ARBA" id="ARBA00004496"/>
    </source>
</evidence>
<dbReference type="PANTHER" id="PTHR11256:SF11">
    <property type="entry name" value="APOPTOSIS REGULATOR BCL-2"/>
    <property type="match status" value="1"/>
</dbReference>
<dbReference type="PROSITE" id="PS01080">
    <property type="entry name" value="BH1"/>
    <property type="match status" value="1"/>
</dbReference>
<dbReference type="InterPro" id="IPR002475">
    <property type="entry name" value="Bcl2-like"/>
</dbReference>
<dbReference type="GO" id="GO:0001836">
    <property type="term" value="P:release of cytochrome c from mitochondria"/>
    <property type="evidence" value="ECO:0007669"/>
    <property type="project" value="TreeGrafter"/>
</dbReference>
<dbReference type="Proteomes" id="UP000515159">
    <property type="component" value="Chromosome 2"/>
</dbReference>
<evidence type="ECO:0000256" key="7">
    <source>
        <dbReference type="ARBA" id="ARBA00022490"/>
    </source>
</evidence>
<evidence type="ECO:0000256" key="8">
    <source>
        <dbReference type="ARBA" id="ARBA00022692"/>
    </source>
</evidence>
<dbReference type="InterPro" id="IPR026298">
    <property type="entry name" value="Bcl-2_fam"/>
</dbReference>
<feature type="transmembrane region" description="Helical" evidence="18">
    <location>
        <begin position="204"/>
        <end position="226"/>
    </location>
</feature>
<dbReference type="InterPro" id="IPR020726">
    <property type="entry name" value="Bcl2_BH2_motif_CS"/>
</dbReference>
<dbReference type="Pfam" id="PF00452">
    <property type="entry name" value="Bcl-2"/>
    <property type="match status" value="1"/>
</dbReference>
<dbReference type="FunCoup" id="A0A6P8PSH2">
    <property type="interactions" value="1358"/>
</dbReference>
<keyword evidence="13" id="KW-0496">Mitochondrion</keyword>
<keyword evidence="14 18" id="KW-0472">Membrane</keyword>
<evidence type="ECO:0000256" key="18">
    <source>
        <dbReference type="SAM" id="Phobius"/>
    </source>
</evidence>
<dbReference type="Gene3D" id="1.10.437.10">
    <property type="entry name" value="Blc2-like"/>
    <property type="match status" value="1"/>
</dbReference>
<dbReference type="GO" id="GO:0051400">
    <property type="term" value="F:BH domain binding"/>
    <property type="evidence" value="ECO:0007669"/>
    <property type="project" value="TreeGrafter"/>
</dbReference>
<dbReference type="CTD" id="596"/>
<evidence type="ECO:0000259" key="19">
    <source>
        <dbReference type="PROSITE" id="PS50063"/>
    </source>
</evidence>
<dbReference type="InterPro" id="IPR036834">
    <property type="entry name" value="Bcl-2-like_sf"/>
</dbReference>
<dbReference type="InterPro" id="IPR003093">
    <property type="entry name" value="Bcl2_BH4"/>
</dbReference>
<dbReference type="SMART" id="SM00265">
    <property type="entry name" value="BH4"/>
    <property type="match status" value="1"/>
</dbReference>
<dbReference type="InterPro" id="IPR046371">
    <property type="entry name" value="Bcl-2_BH1-3"/>
</dbReference>
<keyword evidence="15" id="KW-0539">Nucleus</keyword>
<evidence type="ECO:0000256" key="11">
    <source>
        <dbReference type="ARBA" id="ARBA00022824"/>
    </source>
</evidence>
<dbReference type="PROSITE" id="PS01258">
    <property type="entry name" value="BH2"/>
    <property type="match status" value="1"/>
</dbReference>
<evidence type="ECO:0000256" key="13">
    <source>
        <dbReference type="ARBA" id="ARBA00023128"/>
    </source>
</evidence>
<evidence type="ECO:0000256" key="3">
    <source>
        <dbReference type="ARBA" id="ARBA00004572"/>
    </source>
</evidence>
<dbReference type="PRINTS" id="PR01863">
    <property type="entry name" value="APOPREGBCL2"/>
</dbReference>
<dbReference type="InterPro" id="IPR020728">
    <property type="entry name" value="Bcl2_BH3_motif_CS"/>
</dbReference>
<evidence type="ECO:0000256" key="5">
    <source>
        <dbReference type="ARBA" id="ARBA00009458"/>
    </source>
</evidence>
<evidence type="ECO:0000256" key="17">
    <source>
        <dbReference type="SAM" id="MobiDB-lite"/>
    </source>
</evidence>
<keyword evidence="8 18" id="KW-0812">Transmembrane</keyword>
<evidence type="ECO:0000256" key="6">
    <source>
        <dbReference type="ARBA" id="ARBA00018573"/>
    </source>
</evidence>
<dbReference type="InterPro" id="IPR013278">
    <property type="entry name" value="Apop_reg_Bcl2"/>
</dbReference>
<proteinExistence type="inferred from homology"/>
<dbReference type="InterPro" id="IPR020717">
    <property type="entry name" value="Bcl2_BH1_motif_CS"/>
</dbReference>
<dbReference type="SMART" id="SM00337">
    <property type="entry name" value="BCL"/>
    <property type="match status" value="1"/>
</dbReference>
<dbReference type="CDD" id="cd06845">
    <property type="entry name" value="Bcl-2_like"/>
    <property type="match status" value="1"/>
</dbReference>
<dbReference type="KEGG" id="gsh:117356048"/>
<dbReference type="SUPFAM" id="SSF56854">
    <property type="entry name" value="Bcl-2 inhibitors of programmed cell death"/>
    <property type="match status" value="1"/>
</dbReference>
<gene>
    <name evidence="21" type="primary">BCL2</name>
</gene>
<comment type="similarity">
    <text evidence="5">Belongs to the Bcl-2 family.</text>
</comment>
<dbReference type="OrthoDB" id="6021377at2759"/>
<sequence length="229" mass="25103">MAEAGREAGGGYDNREIVVNYIHYKLSQRGFAWDSQEAGSAGAAAAINPDPPPAAAATRESPAPPVQPRDPAVATASSQLLLLHRTLRQAGDEFSRRYQRDFAHMSEQLHVTPCTARARFAAVADELFRDGVNWGRIVAFLEFGGVLCAESVNREMAPLVESIAGWMTEYLNARLQPWIQEQGGWDAFVELYGSSMRPFFDLSWLSFKTVLSLAVVVACITLGAYLGHK</sequence>
<keyword evidence="10" id="KW-1000">Mitochondrion outer membrane</keyword>
<keyword evidence="11" id="KW-0256">Endoplasmic reticulum</keyword>
<comment type="subcellular location">
    <subcellularLocation>
        <location evidence="2">Cytoplasm</location>
    </subcellularLocation>
    <subcellularLocation>
        <location evidence="1">Endoplasmic reticulum membrane</location>
        <topology evidence="1">Single-pass membrane protein</topology>
    </subcellularLocation>
    <subcellularLocation>
        <location evidence="3">Mitochondrion outer membrane</location>
        <topology evidence="3">Single-pass membrane protein</topology>
    </subcellularLocation>
    <subcellularLocation>
        <location evidence="4">Nucleus membrane</location>
        <topology evidence="4">Single-pass membrane protein</topology>
    </subcellularLocation>
</comment>
<keyword evidence="9 16" id="KW-0053">Apoptosis</keyword>
<feature type="short sequence motif" description="BH4" evidence="16">
    <location>
        <begin position="14"/>
        <end position="33"/>
    </location>
</feature>
<keyword evidence="7" id="KW-0963">Cytoplasm</keyword>
<evidence type="ECO:0000256" key="9">
    <source>
        <dbReference type="ARBA" id="ARBA00022703"/>
    </source>
</evidence>
<dbReference type="AlphaFoldDB" id="A0A6P8PSH2"/>
<accession>A0A6P8PSH2</accession>
<name>A0A6P8PSH2_GEOSA</name>
<dbReference type="GO" id="GO:0005789">
    <property type="term" value="C:endoplasmic reticulum membrane"/>
    <property type="evidence" value="ECO:0007669"/>
    <property type="project" value="UniProtKB-SubCell"/>
</dbReference>
<dbReference type="GO" id="GO:0008630">
    <property type="term" value="P:intrinsic apoptotic signaling pathway in response to DNA damage"/>
    <property type="evidence" value="ECO:0007669"/>
    <property type="project" value="TreeGrafter"/>
</dbReference>
<dbReference type="RefSeq" id="XP_033791197.1">
    <property type="nucleotide sequence ID" value="XM_033935306.1"/>
</dbReference>
<evidence type="ECO:0000256" key="15">
    <source>
        <dbReference type="ARBA" id="ARBA00023242"/>
    </source>
</evidence>
<evidence type="ECO:0000256" key="14">
    <source>
        <dbReference type="ARBA" id="ARBA00023136"/>
    </source>
</evidence>
<evidence type="ECO:0000256" key="12">
    <source>
        <dbReference type="ARBA" id="ARBA00022989"/>
    </source>
</evidence>
<evidence type="ECO:0000256" key="4">
    <source>
        <dbReference type="ARBA" id="ARBA00004590"/>
    </source>
</evidence>
<dbReference type="PROSITE" id="PS50062">
    <property type="entry name" value="BCL2_FAMILY"/>
    <property type="match status" value="1"/>
</dbReference>
<evidence type="ECO:0000256" key="10">
    <source>
        <dbReference type="ARBA" id="ARBA00022787"/>
    </source>
</evidence>
<evidence type="ECO:0000256" key="16">
    <source>
        <dbReference type="PROSITE-ProRule" id="PRU00025"/>
    </source>
</evidence>
<dbReference type="GO" id="GO:0031965">
    <property type="term" value="C:nuclear membrane"/>
    <property type="evidence" value="ECO:0007669"/>
    <property type="project" value="UniProtKB-SubCell"/>
</dbReference>
<organism evidence="20 21">
    <name type="scientific">Geotrypetes seraphini</name>
    <name type="common">Gaboon caecilian</name>
    <name type="synonym">Caecilia seraphini</name>
    <dbReference type="NCBI Taxonomy" id="260995"/>
    <lineage>
        <taxon>Eukaryota</taxon>
        <taxon>Metazoa</taxon>
        <taxon>Chordata</taxon>
        <taxon>Craniata</taxon>
        <taxon>Vertebrata</taxon>
        <taxon>Euteleostomi</taxon>
        <taxon>Amphibia</taxon>
        <taxon>Gymnophiona</taxon>
        <taxon>Geotrypetes</taxon>
    </lineage>
</organism>
<reference evidence="21" key="1">
    <citation type="submission" date="2025-08" db="UniProtKB">
        <authorList>
            <consortium name="RefSeq"/>
        </authorList>
    </citation>
    <scope>IDENTIFICATION</scope>
</reference>
<dbReference type="PANTHER" id="PTHR11256">
    <property type="entry name" value="BCL-2 RELATED"/>
    <property type="match status" value="1"/>
</dbReference>
<dbReference type="PRINTS" id="PR01862">
    <property type="entry name" value="BCL2FAMILY"/>
</dbReference>
<dbReference type="InParanoid" id="A0A6P8PSH2"/>
<dbReference type="Pfam" id="PF02180">
    <property type="entry name" value="BH4"/>
    <property type="match status" value="1"/>
</dbReference>
<feature type="domain" description="Apoptosis regulator Bcl-2 family BH4" evidence="19">
    <location>
        <begin position="14"/>
        <end position="33"/>
    </location>
</feature>
<keyword evidence="20" id="KW-1185">Reference proteome</keyword>
<dbReference type="GeneID" id="117356048"/>
<evidence type="ECO:0000313" key="20">
    <source>
        <dbReference type="Proteomes" id="UP000515159"/>
    </source>
</evidence>
<evidence type="ECO:0000256" key="1">
    <source>
        <dbReference type="ARBA" id="ARBA00004389"/>
    </source>
</evidence>
<keyword evidence="12 18" id="KW-1133">Transmembrane helix</keyword>